<protein>
    <submittedName>
        <fullName evidence="1">Uncharacterized protein</fullName>
    </submittedName>
</protein>
<organism evidence="1">
    <name type="scientific">CrAss-like virus sp. ctYsL76</name>
    <dbReference type="NCBI Taxonomy" id="2826826"/>
    <lineage>
        <taxon>Viruses</taxon>
        <taxon>Duplodnaviria</taxon>
        <taxon>Heunggongvirae</taxon>
        <taxon>Uroviricota</taxon>
        <taxon>Caudoviricetes</taxon>
        <taxon>Crassvirales</taxon>
    </lineage>
</organism>
<evidence type="ECO:0000313" key="1">
    <source>
        <dbReference type="EMBL" id="DAE19951.1"/>
    </source>
</evidence>
<name>A0A8S5QL21_9CAUD</name>
<proteinExistence type="predicted"/>
<sequence>MIKYGNNSQMLILNLLMKSMHQKLEKIELLMKQ</sequence>
<dbReference type="EMBL" id="BK015689">
    <property type="protein sequence ID" value="DAE19951.1"/>
    <property type="molecule type" value="Genomic_DNA"/>
</dbReference>
<accession>A0A8S5QL21</accession>
<reference evidence="1" key="1">
    <citation type="journal article" date="2021" name="Proc. Natl. Acad. Sci. U.S.A.">
        <title>A Catalog of Tens of Thousands of Viruses from Human Metagenomes Reveals Hidden Associations with Chronic Diseases.</title>
        <authorList>
            <person name="Tisza M.J."/>
            <person name="Buck C.B."/>
        </authorList>
    </citation>
    <scope>NUCLEOTIDE SEQUENCE</scope>
    <source>
        <strain evidence="1">CtYsL76</strain>
    </source>
</reference>